<evidence type="ECO:0000313" key="2">
    <source>
        <dbReference type="EMBL" id="SCG60562.1"/>
    </source>
</evidence>
<feature type="compositionally biased region" description="Pro residues" evidence="1">
    <location>
        <begin position="232"/>
        <end position="246"/>
    </location>
</feature>
<name>A0A1C5IQH1_9ACTN</name>
<dbReference type="AlphaFoldDB" id="A0A1C5IQH1"/>
<organism evidence="2 3">
    <name type="scientific">Micromonospora halophytica</name>
    <dbReference type="NCBI Taxonomy" id="47864"/>
    <lineage>
        <taxon>Bacteria</taxon>
        <taxon>Bacillati</taxon>
        <taxon>Actinomycetota</taxon>
        <taxon>Actinomycetes</taxon>
        <taxon>Micromonosporales</taxon>
        <taxon>Micromonosporaceae</taxon>
        <taxon>Micromonospora</taxon>
    </lineage>
</organism>
<evidence type="ECO:0000256" key="1">
    <source>
        <dbReference type="SAM" id="MobiDB-lite"/>
    </source>
</evidence>
<feature type="region of interest" description="Disordered" evidence="1">
    <location>
        <begin position="199"/>
        <end position="267"/>
    </location>
</feature>
<proteinExistence type="predicted"/>
<dbReference type="STRING" id="47864.GA0070560_11525"/>
<protein>
    <submittedName>
        <fullName evidence="2">Uncharacterized protein</fullName>
    </submittedName>
</protein>
<dbReference type="OrthoDB" id="3405601at2"/>
<sequence>MNAHRMDQETVERLLVGSVVDPQDGPASLVRLLAAVRAAPHPAELRGEAAAMQAFHRARAGAPLPVRALPARPGVLAGLAGLKLALAALAVAATGGVALAAVTGTLPGQPHRDDPGTRPSAAPATTPSATADTGPSGVPATTDTPPSSPPASILGLCRAFQTEAGDKPKQTLDNPVYRDLVVTAGGRNKVAGYCERAVKDAERPGAPTPDRGDATPTVGSSGRPTHSTDVPTIPPIPATPPVPAEPSIPAGKPTLPAPDRTDPPRPD</sequence>
<dbReference type="Proteomes" id="UP000199408">
    <property type="component" value="Unassembled WGS sequence"/>
</dbReference>
<feature type="compositionally biased region" description="Low complexity" evidence="1">
    <location>
        <begin position="117"/>
        <end position="145"/>
    </location>
</feature>
<gene>
    <name evidence="2" type="ORF">GA0070560_11525</name>
</gene>
<dbReference type="EMBL" id="FMDN01000015">
    <property type="protein sequence ID" value="SCG60562.1"/>
    <property type="molecule type" value="Genomic_DNA"/>
</dbReference>
<keyword evidence="3" id="KW-1185">Reference proteome</keyword>
<dbReference type="RefSeq" id="WP_139131538.1">
    <property type="nucleotide sequence ID" value="NZ_FMDN01000015.1"/>
</dbReference>
<accession>A0A1C5IQH1</accession>
<reference evidence="3" key="1">
    <citation type="submission" date="2016-06" db="EMBL/GenBank/DDBJ databases">
        <authorList>
            <person name="Varghese N."/>
        </authorList>
    </citation>
    <scope>NUCLEOTIDE SEQUENCE [LARGE SCALE GENOMIC DNA]</scope>
    <source>
        <strain evidence="3">DSM 43171</strain>
    </source>
</reference>
<feature type="region of interest" description="Disordered" evidence="1">
    <location>
        <begin position="106"/>
        <end position="153"/>
    </location>
</feature>
<feature type="compositionally biased region" description="Low complexity" evidence="1">
    <location>
        <begin position="247"/>
        <end position="258"/>
    </location>
</feature>
<evidence type="ECO:0000313" key="3">
    <source>
        <dbReference type="Proteomes" id="UP000199408"/>
    </source>
</evidence>
<feature type="compositionally biased region" description="Polar residues" evidence="1">
    <location>
        <begin position="217"/>
        <end position="229"/>
    </location>
</feature>